<proteinExistence type="predicted"/>
<dbReference type="EMBL" id="GIFC01010975">
    <property type="protein sequence ID" value="MXU93058.1"/>
    <property type="molecule type" value="Transcribed_RNA"/>
</dbReference>
<name>A0A6B0UUU9_IXORI</name>
<dbReference type="AlphaFoldDB" id="A0A6B0UUU9"/>
<evidence type="ECO:0000256" key="1">
    <source>
        <dbReference type="SAM" id="MobiDB-lite"/>
    </source>
</evidence>
<accession>A0A6B0UUU9</accession>
<feature type="compositionally biased region" description="Low complexity" evidence="1">
    <location>
        <begin position="93"/>
        <end position="104"/>
    </location>
</feature>
<evidence type="ECO:0000313" key="2">
    <source>
        <dbReference type="EMBL" id="MXU93058.1"/>
    </source>
</evidence>
<reference evidence="2" key="1">
    <citation type="submission" date="2019-12" db="EMBL/GenBank/DDBJ databases">
        <title>An insight into the sialome of adult female Ixodes ricinus ticks feeding for 6 days.</title>
        <authorList>
            <person name="Perner J."/>
            <person name="Ribeiro J.M.C."/>
        </authorList>
    </citation>
    <scope>NUCLEOTIDE SEQUENCE</scope>
    <source>
        <strain evidence="2">Semi-engorged</strain>
        <tissue evidence="2">Salivary glands</tissue>
    </source>
</reference>
<protein>
    <submittedName>
        <fullName evidence="2">Putative secreted protein</fullName>
    </submittedName>
</protein>
<feature type="region of interest" description="Disordered" evidence="1">
    <location>
        <begin position="63"/>
        <end position="104"/>
    </location>
</feature>
<sequence>MLGVVCFSSPTLVALGTAVEPLFAADLVSSKLFPCNGVSGAARPLMVLSPTSLLPSVGSALAGSSRSSKLIEGGSGGTPLADEDHDLPPSYDSSTESSSISGSEASEACSCSGVAPWLSLDEKDVAGGTLLSTLAFGTLPS</sequence>
<organism evidence="2">
    <name type="scientific">Ixodes ricinus</name>
    <name type="common">Common tick</name>
    <name type="synonym">Acarus ricinus</name>
    <dbReference type="NCBI Taxonomy" id="34613"/>
    <lineage>
        <taxon>Eukaryota</taxon>
        <taxon>Metazoa</taxon>
        <taxon>Ecdysozoa</taxon>
        <taxon>Arthropoda</taxon>
        <taxon>Chelicerata</taxon>
        <taxon>Arachnida</taxon>
        <taxon>Acari</taxon>
        <taxon>Parasitiformes</taxon>
        <taxon>Ixodida</taxon>
        <taxon>Ixodoidea</taxon>
        <taxon>Ixodidae</taxon>
        <taxon>Ixodinae</taxon>
        <taxon>Ixodes</taxon>
    </lineage>
</organism>